<dbReference type="STRING" id="1759059.ATE48_13160"/>
<dbReference type="InterPro" id="IPR051401">
    <property type="entry name" value="GtrA_CellWall_Glycosyl"/>
</dbReference>
<dbReference type="Pfam" id="PF04138">
    <property type="entry name" value="GtrA_DPMS_TM"/>
    <property type="match status" value="1"/>
</dbReference>
<dbReference type="AlphaFoldDB" id="A0A1B1AJR4"/>
<evidence type="ECO:0000256" key="6">
    <source>
        <dbReference type="SAM" id="Phobius"/>
    </source>
</evidence>
<dbReference type="GO" id="GO:0000271">
    <property type="term" value="P:polysaccharide biosynthetic process"/>
    <property type="evidence" value="ECO:0007669"/>
    <property type="project" value="InterPro"/>
</dbReference>
<dbReference type="OrthoDB" id="7605524at2"/>
<dbReference type="KEGG" id="cbot:ATE48_13160"/>
<keyword evidence="5 6" id="KW-0472">Membrane</keyword>
<gene>
    <name evidence="8" type="ORF">ATE48_13160</name>
</gene>
<keyword evidence="9" id="KW-1185">Reference proteome</keyword>
<evidence type="ECO:0000256" key="1">
    <source>
        <dbReference type="ARBA" id="ARBA00004141"/>
    </source>
</evidence>
<feature type="transmembrane region" description="Helical" evidence="6">
    <location>
        <begin position="120"/>
        <end position="140"/>
    </location>
</feature>
<dbReference type="InterPro" id="IPR007267">
    <property type="entry name" value="GtrA_DPMS_TM"/>
</dbReference>
<dbReference type="Proteomes" id="UP000092498">
    <property type="component" value="Chromosome"/>
</dbReference>
<keyword evidence="4 6" id="KW-1133">Transmembrane helix</keyword>
<dbReference type="PANTHER" id="PTHR38459">
    <property type="entry name" value="PROPHAGE BACTOPRENOL-LINKED GLUCOSE TRANSLOCASE HOMOLOG"/>
    <property type="match status" value="1"/>
</dbReference>
<evidence type="ECO:0000259" key="7">
    <source>
        <dbReference type="Pfam" id="PF04138"/>
    </source>
</evidence>
<feature type="transmembrane region" description="Helical" evidence="6">
    <location>
        <begin position="86"/>
        <end position="108"/>
    </location>
</feature>
<evidence type="ECO:0000256" key="3">
    <source>
        <dbReference type="ARBA" id="ARBA00022692"/>
    </source>
</evidence>
<evidence type="ECO:0000256" key="4">
    <source>
        <dbReference type="ARBA" id="ARBA00022989"/>
    </source>
</evidence>
<dbReference type="RefSeq" id="WP_066772233.1">
    <property type="nucleotide sequence ID" value="NZ_CP013244.1"/>
</dbReference>
<feature type="transmembrane region" description="Helical" evidence="6">
    <location>
        <begin position="21"/>
        <end position="42"/>
    </location>
</feature>
<feature type="domain" description="GtrA/DPMS transmembrane" evidence="7">
    <location>
        <begin position="25"/>
        <end position="139"/>
    </location>
</feature>
<evidence type="ECO:0000313" key="9">
    <source>
        <dbReference type="Proteomes" id="UP000092498"/>
    </source>
</evidence>
<keyword evidence="3 6" id="KW-0812">Transmembrane</keyword>
<sequence>MKLNLLHRWFGALVESDDHGVTLLRFLAVGGTATLVMMLLSISFSSGFGFPPQVAQGVAHALCIVPTYLCQRAITFRSNVQHRRGLLGYLSMQLPLLGMGVALAWLLIGQMHWPREIGLATIAVIVGATSFLVQRLVIFASKSQK</sequence>
<dbReference type="EMBL" id="CP013244">
    <property type="protein sequence ID" value="ANP46791.1"/>
    <property type="molecule type" value="Genomic_DNA"/>
</dbReference>
<evidence type="ECO:0000313" key="8">
    <source>
        <dbReference type="EMBL" id="ANP46791.1"/>
    </source>
</evidence>
<reference evidence="8 9" key="1">
    <citation type="submission" date="2015-11" db="EMBL/GenBank/DDBJ databases">
        <title>Whole-Genome Sequence of Candidatus Oderbacter manganicum from the National Park Lower Oder Valley, Germany.</title>
        <authorList>
            <person name="Braun B."/>
            <person name="Liere K."/>
            <person name="Szewzyk U."/>
        </authorList>
    </citation>
    <scope>NUCLEOTIDE SEQUENCE [LARGE SCALE GENOMIC DNA]</scope>
    <source>
        <strain evidence="8 9">OTSz_A_272</strain>
    </source>
</reference>
<dbReference type="InParanoid" id="A0A1B1AJR4"/>
<accession>A0A1B1AJR4</accession>
<name>A0A1B1AJR4_9PROT</name>
<proteinExistence type="inferred from homology"/>
<comment type="similarity">
    <text evidence="2">Belongs to the GtrA family.</text>
</comment>
<comment type="subcellular location">
    <subcellularLocation>
        <location evidence="1">Membrane</location>
        <topology evidence="1">Multi-pass membrane protein</topology>
    </subcellularLocation>
</comment>
<evidence type="ECO:0000256" key="5">
    <source>
        <dbReference type="ARBA" id="ARBA00023136"/>
    </source>
</evidence>
<protein>
    <recommendedName>
        <fullName evidence="7">GtrA/DPMS transmembrane domain-containing protein</fullName>
    </recommendedName>
</protein>
<organism evidence="8 9">
    <name type="scientific">Candidatus Viadribacter manganicus</name>
    <dbReference type="NCBI Taxonomy" id="1759059"/>
    <lineage>
        <taxon>Bacteria</taxon>
        <taxon>Pseudomonadati</taxon>
        <taxon>Pseudomonadota</taxon>
        <taxon>Alphaproteobacteria</taxon>
        <taxon>Hyphomonadales</taxon>
        <taxon>Hyphomonadaceae</taxon>
        <taxon>Candidatus Viadribacter</taxon>
    </lineage>
</organism>
<feature type="transmembrane region" description="Helical" evidence="6">
    <location>
        <begin position="54"/>
        <end position="74"/>
    </location>
</feature>
<dbReference type="PANTHER" id="PTHR38459:SF1">
    <property type="entry name" value="PROPHAGE BACTOPRENOL-LINKED GLUCOSE TRANSLOCASE HOMOLOG"/>
    <property type="match status" value="1"/>
</dbReference>
<dbReference type="GO" id="GO:0005886">
    <property type="term" value="C:plasma membrane"/>
    <property type="evidence" value="ECO:0007669"/>
    <property type="project" value="TreeGrafter"/>
</dbReference>
<evidence type="ECO:0000256" key="2">
    <source>
        <dbReference type="ARBA" id="ARBA00009399"/>
    </source>
</evidence>